<dbReference type="InterPro" id="IPR001128">
    <property type="entry name" value="Cyt_P450"/>
</dbReference>
<keyword evidence="7" id="KW-0560">Oxidoreductase</keyword>
<keyword evidence="5" id="KW-0479">Metal-binding</keyword>
<dbReference type="InterPro" id="IPR036396">
    <property type="entry name" value="Cyt_P450_sf"/>
</dbReference>
<evidence type="ECO:0000256" key="7">
    <source>
        <dbReference type="ARBA" id="ARBA00023002"/>
    </source>
</evidence>
<dbReference type="AlphaFoldDB" id="A0AAV6K0Q2"/>
<evidence type="ECO:0000256" key="4">
    <source>
        <dbReference type="ARBA" id="ARBA00022692"/>
    </source>
</evidence>
<accession>A0AAV6K0Q2</accession>
<evidence type="ECO:0000256" key="2">
    <source>
        <dbReference type="ARBA" id="ARBA00010617"/>
    </source>
</evidence>
<dbReference type="GO" id="GO:0016020">
    <property type="term" value="C:membrane"/>
    <property type="evidence" value="ECO:0007669"/>
    <property type="project" value="UniProtKB-SubCell"/>
</dbReference>
<evidence type="ECO:0000256" key="6">
    <source>
        <dbReference type="ARBA" id="ARBA00022989"/>
    </source>
</evidence>
<comment type="similarity">
    <text evidence="2">Belongs to the cytochrome P450 family.</text>
</comment>
<evidence type="ECO:0000313" key="11">
    <source>
        <dbReference type="EMBL" id="KAG5545981.1"/>
    </source>
</evidence>
<organism evidence="11 12">
    <name type="scientific">Rhododendron griersonianum</name>
    <dbReference type="NCBI Taxonomy" id="479676"/>
    <lineage>
        <taxon>Eukaryota</taxon>
        <taxon>Viridiplantae</taxon>
        <taxon>Streptophyta</taxon>
        <taxon>Embryophyta</taxon>
        <taxon>Tracheophyta</taxon>
        <taxon>Spermatophyta</taxon>
        <taxon>Magnoliopsida</taxon>
        <taxon>eudicotyledons</taxon>
        <taxon>Gunneridae</taxon>
        <taxon>Pentapetalae</taxon>
        <taxon>asterids</taxon>
        <taxon>Ericales</taxon>
        <taxon>Ericaceae</taxon>
        <taxon>Ericoideae</taxon>
        <taxon>Rhodoreae</taxon>
        <taxon>Rhododendron</taxon>
    </lineage>
</organism>
<evidence type="ECO:0000256" key="10">
    <source>
        <dbReference type="ARBA" id="ARBA00023136"/>
    </source>
</evidence>
<keyword evidence="8" id="KW-0408">Iron</keyword>
<keyword evidence="4" id="KW-0812">Transmembrane</keyword>
<evidence type="ECO:0000256" key="1">
    <source>
        <dbReference type="ARBA" id="ARBA00004370"/>
    </source>
</evidence>
<sequence>MINNRLRTMNGEDGCTDLLGMILKSYLKDEHQKQESQNITLTIEDIIDECKVFYLAGQETTAVLLVWAMVLLSKHQKWQALAREEVLAVFGDNKPVFDGLNQLKTRFDMEYDYSISDDVHVVLG</sequence>
<dbReference type="InterPro" id="IPR050665">
    <property type="entry name" value="Cytochrome_P450_Monooxygen"/>
</dbReference>
<keyword evidence="10" id="KW-0472">Membrane</keyword>
<dbReference type="PANTHER" id="PTHR24282:SF255">
    <property type="entry name" value="CYTOCHROME P450 72A11-RELATED"/>
    <property type="match status" value="1"/>
</dbReference>
<evidence type="ECO:0000256" key="3">
    <source>
        <dbReference type="ARBA" id="ARBA00022617"/>
    </source>
</evidence>
<dbReference type="GO" id="GO:0005506">
    <property type="term" value="F:iron ion binding"/>
    <property type="evidence" value="ECO:0007669"/>
    <property type="project" value="InterPro"/>
</dbReference>
<keyword evidence="3" id="KW-0349">Heme</keyword>
<dbReference type="GO" id="GO:0020037">
    <property type="term" value="F:heme binding"/>
    <property type="evidence" value="ECO:0007669"/>
    <property type="project" value="InterPro"/>
</dbReference>
<reference evidence="11 12" key="1">
    <citation type="submission" date="2020-08" db="EMBL/GenBank/DDBJ databases">
        <title>Plant Genome Project.</title>
        <authorList>
            <person name="Zhang R.-G."/>
        </authorList>
    </citation>
    <scope>NUCLEOTIDE SEQUENCE [LARGE SCALE GENOMIC DNA]</scope>
    <source>
        <strain evidence="11">WSP0</strain>
        <tissue evidence="11">Leaf</tissue>
    </source>
</reference>
<comment type="caution">
    <text evidence="11">The sequence shown here is derived from an EMBL/GenBank/DDBJ whole genome shotgun (WGS) entry which is preliminary data.</text>
</comment>
<evidence type="ECO:0000313" key="12">
    <source>
        <dbReference type="Proteomes" id="UP000823749"/>
    </source>
</evidence>
<evidence type="ECO:0008006" key="13">
    <source>
        <dbReference type="Google" id="ProtNLM"/>
    </source>
</evidence>
<keyword evidence="9" id="KW-0503">Monooxygenase</keyword>
<dbReference type="EMBL" id="JACTNZ010000006">
    <property type="protein sequence ID" value="KAG5545981.1"/>
    <property type="molecule type" value="Genomic_DNA"/>
</dbReference>
<evidence type="ECO:0000256" key="8">
    <source>
        <dbReference type="ARBA" id="ARBA00023004"/>
    </source>
</evidence>
<evidence type="ECO:0000256" key="9">
    <source>
        <dbReference type="ARBA" id="ARBA00023033"/>
    </source>
</evidence>
<keyword evidence="6" id="KW-1133">Transmembrane helix</keyword>
<dbReference type="GO" id="GO:0016705">
    <property type="term" value="F:oxidoreductase activity, acting on paired donors, with incorporation or reduction of molecular oxygen"/>
    <property type="evidence" value="ECO:0007669"/>
    <property type="project" value="InterPro"/>
</dbReference>
<proteinExistence type="inferred from homology"/>
<dbReference type="GO" id="GO:0004497">
    <property type="term" value="F:monooxygenase activity"/>
    <property type="evidence" value="ECO:0007669"/>
    <property type="project" value="UniProtKB-KW"/>
</dbReference>
<dbReference type="Pfam" id="PF00067">
    <property type="entry name" value="p450"/>
    <property type="match status" value="1"/>
</dbReference>
<dbReference type="SUPFAM" id="SSF48264">
    <property type="entry name" value="Cytochrome P450"/>
    <property type="match status" value="1"/>
</dbReference>
<evidence type="ECO:0000256" key="5">
    <source>
        <dbReference type="ARBA" id="ARBA00022723"/>
    </source>
</evidence>
<comment type="subcellular location">
    <subcellularLocation>
        <location evidence="1">Membrane</location>
    </subcellularLocation>
</comment>
<keyword evidence="12" id="KW-1185">Reference proteome</keyword>
<gene>
    <name evidence="11" type="ORF">RHGRI_018221</name>
</gene>
<dbReference type="PANTHER" id="PTHR24282">
    <property type="entry name" value="CYTOCHROME P450 FAMILY MEMBER"/>
    <property type="match status" value="1"/>
</dbReference>
<protein>
    <recommendedName>
        <fullName evidence="13">Cytochrome P450</fullName>
    </recommendedName>
</protein>
<dbReference type="Proteomes" id="UP000823749">
    <property type="component" value="Chromosome 6"/>
</dbReference>
<dbReference type="Gene3D" id="1.10.630.10">
    <property type="entry name" value="Cytochrome P450"/>
    <property type="match status" value="1"/>
</dbReference>
<name>A0AAV6K0Q2_9ERIC</name>